<keyword evidence="3" id="KW-1185">Reference proteome</keyword>
<dbReference type="CDD" id="cd04301">
    <property type="entry name" value="NAT_SF"/>
    <property type="match status" value="1"/>
</dbReference>
<dbReference type="SUPFAM" id="SSF55729">
    <property type="entry name" value="Acyl-CoA N-acyltransferases (Nat)"/>
    <property type="match status" value="1"/>
</dbReference>
<keyword evidence="2" id="KW-0012">Acyltransferase</keyword>
<feature type="domain" description="N-acetyltransferase" evidence="1">
    <location>
        <begin position="1"/>
        <end position="147"/>
    </location>
</feature>
<dbReference type="Pfam" id="PF00583">
    <property type="entry name" value="Acetyltransf_1"/>
    <property type="match status" value="1"/>
</dbReference>
<gene>
    <name evidence="2" type="ORF">ACFPOE_12745</name>
</gene>
<reference evidence="3" key="1">
    <citation type="journal article" date="2019" name="Int. J. Syst. Evol. Microbiol.">
        <title>The Global Catalogue of Microorganisms (GCM) 10K type strain sequencing project: providing services to taxonomists for standard genome sequencing and annotation.</title>
        <authorList>
            <consortium name="The Broad Institute Genomics Platform"/>
            <consortium name="The Broad Institute Genome Sequencing Center for Infectious Disease"/>
            <person name="Wu L."/>
            <person name="Ma J."/>
        </authorList>
    </citation>
    <scope>NUCLEOTIDE SEQUENCE [LARGE SCALE GENOMIC DNA]</scope>
    <source>
        <strain evidence="3">CCUG 57401</strain>
    </source>
</reference>
<comment type="caution">
    <text evidence="2">The sequence shown here is derived from an EMBL/GenBank/DDBJ whole genome shotgun (WGS) entry which is preliminary data.</text>
</comment>
<dbReference type="EMBL" id="JBHSMF010000006">
    <property type="protein sequence ID" value="MFC5498405.1"/>
    <property type="molecule type" value="Genomic_DNA"/>
</dbReference>
<dbReference type="RefSeq" id="WP_376850458.1">
    <property type="nucleotide sequence ID" value="NZ_JBHSMF010000006.1"/>
</dbReference>
<dbReference type="EC" id="2.3.-.-" evidence="2"/>
<proteinExistence type="predicted"/>
<dbReference type="Gene3D" id="3.40.630.30">
    <property type="match status" value="1"/>
</dbReference>
<evidence type="ECO:0000313" key="2">
    <source>
        <dbReference type="EMBL" id="MFC5498405.1"/>
    </source>
</evidence>
<evidence type="ECO:0000259" key="1">
    <source>
        <dbReference type="PROSITE" id="PS51186"/>
    </source>
</evidence>
<dbReference type="PROSITE" id="PS51186">
    <property type="entry name" value="GNAT"/>
    <property type="match status" value="1"/>
</dbReference>
<sequence length="147" mass="16665">MAASEEISSLLEEVDADFYPRLSSQVSIPIYAEKIVKNSTIFSIRESGRLTAFVALYCNDRVTWTAYMSMLCVAKGRRKDGLATGLVRNGIDYLANLGFLRLRLEVYKNNSAAVNFYRRLDFISVGENEKSHFMELALVGIREHRAE</sequence>
<accession>A0ABW0NCY8</accession>
<name>A0ABW0NCY8_9BURK</name>
<evidence type="ECO:0000313" key="3">
    <source>
        <dbReference type="Proteomes" id="UP001596037"/>
    </source>
</evidence>
<organism evidence="2 3">
    <name type="scientific">Caenimonas terrae</name>
    <dbReference type="NCBI Taxonomy" id="696074"/>
    <lineage>
        <taxon>Bacteria</taxon>
        <taxon>Pseudomonadati</taxon>
        <taxon>Pseudomonadota</taxon>
        <taxon>Betaproteobacteria</taxon>
        <taxon>Burkholderiales</taxon>
        <taxon>Comamonadaceae</taxon>
        <taxon>Caenimonas</taxon>
    </lineage>
</organism>
<dbReference type="InterPro" id="IPR016181">
    <property type="entry name" value="Acyl_CoA_acyltransferase"/>
</dbReference>
<protein>
    <submittedName>
        <fullName evidence="2">GNAT family N-acetyltransferase</fullName>
        <ecNumber evidence="2">2.3.-.-</ecNumber>
    </submittedName>
</protein>
<dbReference type="InterPro" id="IPR000182">
    <property type="entry name" value="GNAT_dom"/>
</dbReference>
<dbReference type="Proteomes" id="UP001596037">
    <property type="component" value="Unassembled WGS sequence"/>
</dbReference>
<keyword evidence="2" id="KW-0808">Transferase</keyword>
<dbReference type="GO" id="GO:0016746">
    <property type="term" value="F:acyltransferase activity"/>
    <property type="evidence" value="ECO:0007669"/>
    <property type="project" value="UniProtKB-KW"/>
</dbReference>